<proteinExistence type="predicted"/>
<feature type="transmembrane region" description="Helical" evidence="1">
    <location>
        <begin position="20"/>
        <end position="43"/>
    </location>
</feature>
<dbReference type="EMBL" id="JABVEC010000001">
    <property type="protein sequence ID" value="MBC6463988.1"/>
    <property type="molecule type" value="Genomic_DNA"/>
</dbReference>
<keyword evidence="1" id="KW-1133">Transmembrane helix</keyword>
<keyword evidence="3" id="KW-1185">Reference proteome</keyword>
<keyword evidence="1" id="KW-0472">Membrane</keyword>
<dbReference type="Proteomes" id="UP000805614">
    <property type="component" value="Unassembled WGS sequence"/>
</dbReference>
<evidence type="ECO:0000313" key="3">
    <source>
        <dbReference type="Proteomes" id="UP000805614"/>
    </source>
</evidence>
<dbReference type="RefSeq" id="WP_187240913.1">
    <property type="nucleotide sequence ID" value="NZ_BAAAOK010000015.1"/>
</dbReference>
<reference evidence="2 3" key="1">
    <citation type="submission" date="2020-06" db="EMBL/GenBank/DDBJ databases">
        <title>Actinomadura xiongansis sp. nov., isolated from soil of Baiyangdian.</title>
        <authorList>
            <person name="Zhang X."/>
        </authorList>
    </citation>
    <scope>NUCLEOTIDE SEQUENCE [LARGE SCALE GENOMIC DNA]</scope>
    <source>
        <strain evidence="2 3">HBUM206468</strain>
    </source>
</reference>
<keyword evidence="1" id="KW-0812">Transmembrane</keyword>
<organism evidence="2 3">
    <name type="scientific">Actinomadura alba</name>
    <dbReference type="NCBI Taxonomy" id="406431"/>
    <lineage>
        <taxon>Bacteria</taxon>
        <taxon>Bacillati</taxon>
        <taxon>Actinomycetota</taxon>
        <taxon>Actinomycetes</taxon>
        <taxon>Streptosporangiales</taxon>
        <taxon>Thermomonosporaceae</taxon>
        <taxon>Actinomadura</taxon>
    </lineage>
</organism>
<name>A0ABR7LGU1_9ACTN</name>
<sequence length="199" mass="21061">MYPPPPRIDPRELRPGRRWFVVAGLIAFVLIALGVGGFVWGLITSISNLDIDRPFQPDETVTVQMTPESPVGIYVALSAVGVPVNAQCTVTSPSGQDVPVTSPSGTFTVTTGGRTWEEIHVVEATEAGAHRLTCQGENGEYATGRHPDVAAFGGLIGGVASLILLPLIGVVTGTIIAIVTGVKRGGHRKRLLAERYGRR</sequence>
<evidence type="ECO:0000313" key="2">
    <source>
        <dbReference type="EMBL" id="MBC6463988.1"/>
    </source>
</evidence>
<gene>
    <name evidence="2" type="ORF">HKK74_00530</name>
</gene>
<accession>A0ABR7LGU1</accession>
<comment type="caution">
    <text evidence="2">The sequence shown here is derived from an EMBL/GenBank/DDBJ whole genome shotgun (WGS) entry which is preliminary data.</text>
</comment>
<protein>
    <submittedName>
        <fullName evidence="2">Uncharacterized protein</fullName>
    </submittedName>
</protein>
<evidence type="ECO:0000256" key="1">
    <source>
        <dbReference type="SAM" id="Phobius"/>
    </source>
</evidence>
<feature type="transmembrane region" description="Helical" evidence="1">
    <location>
        <begin position="149"/>
        <end position="182"/>
    </location>
</feature>